<evidence type="ECO:0000313" key="2">
    <source>
        <dbReference type="Proteomes" id="UP000467700"/>
    </source>
</evidence>
<dbReference type="OrthoDB" id="2269034at2759"/>
<organism evidence="1 2">
    <name type="scientific">Cyclocybe aegerita</name>
    <name type="common">Black poplar mushroom</name>
    <name type="synonym">Agrocybe aegerita</name>
    <dbReference type="NCBI Taxonomy" id="1973307"/>
    <lineage>
        <taxon>Eukaryota</taxon>
        <taxon>Fungi</taxon>
        <taxon>Dikarya</taxon>
        <taxon>Basidiomycota</taxon>
        <taxon>Agaricomycotina</taxon>
        <taxon>Agaricomycetes</taxon>
        <taxon>Agaricomycetidae</taxon>
        <taxon>Agaricales</taxon>
        <taxon>Agaricineae</taxon>
        <taxon>Bolbitiaceae</taxon>
        <taxon>Cyclocybe</taxon>
    </lineage>
</organism>
<dbReference type="InterPro" id="IPR036047">
    <property type="entry name" value="F-box-like_dom_sf"/>
</dbReference>
<proteinExistence type="predicted"/>
<gene>
    <name evidence="1" type="ORF">AAE3_LOCUS6964</name>
</gene>
<name>A0A8S0XSU2_CYCAE</name>
<sequence>MCLCTVCGRDGTTRYPAVPPKGSLSCYSCLELKNLEAQIADTKAFLNHLEAHLSLLKSNHNHTHGYFTHRLPPEVASNIFVLAVSGPETSRSEHLSPLTLGAVSRRWRQIAWSTPRLWTYVPVRLNRFEVSFHLPKELLLQWIGRTGQLPLSICMLYNEADADPTQHTENFTNVIEIINEYSLRWETLNIMMPFSLYPRLRSKCDKVPLLKHLIMRLPLRIDDDALLYKGEILDVCTVPPLPQTVMIEGFPLASIRIDWSNVTTLQLADSSVIDCQRLFQQAPQLSQCSIDIIGGVNALRLDSSIVLPCLTKLNISLFIGEATAKDLLDSITLPALKDLEYHFYSIDNMALAALLNRSSCPLASLHLKCWLDRMPLGQSLLQTLRASPSLENLCLDLIPLPQDFFESLSDPPSDSVSNQGILLPRLQSFSYSGELTFDWSSFVKCIDSRLTIRGDDGGPLLRSIDLCSQTIIRQESNLTSYYISELATADLCRLLKSGISIKIANGPWDMLQYSMSFHKKSWLKKR</sequence>
<dbReference type="AlphaFoldDB" id="A0A8S0XSU2"/>
<dbReference type="Proteomes" id="UP000467700">
    <property type="component" value="Unassembled WGS sequence"/>
</dbReference>
<keyword evidence="2" id="KW-1185">Reference proteome</keyword>
<dbReference type="Gene3D" id="1.20.1280.50">
    <property type="match status" value="1"/>
</dbReference>
<dbReference type="SUPFAM" id="SSF81383">
    <property type="entry name" value="F-box domain"/>
    <property type="match status" value="1"/>
</dbReference>
<dbReference type="EMBL" id="CACVBS010000046">
    <property type="protein sequence ID" value="CAA7265071.1"/>
    <property type="molecule type" value="Genomic_DNA"/>
</dbReference>
<evidence type="ECO:0008006" key="3">
    <source>
        <dbReference type="Google" id="ProtNLM"/>
    </source>
</evidence>
<accession>A0A8S0XSU2</accession>
<comment type="caution">
    <text evidence="1">The sequence shown here is derived from an EMBL/GenBank/DDBJ whole genome shotgun (WGS) entry which is preliminary data.</text>
</comment>
<reference evidence="1 2" key="1">
    <citation type="submission" date="2020-01" db="EMBL/GenBank/DDBJ databases">
        <authorList>
            <person name="Gupta K D."/>
        </authorList>
    </citation>
    <scope>NUCLEOTIDE SEQUENCE [LARGE SCALE GENOMIC DNA]</scope>
</reference>
<evidence type="ECO:0000313" key="1">
    <source>
        <dbReference type="EMBL" id="CAA7265071.1"/>
    </source>
</evidence>
<protein>
    <recommendedName>
        <fullName evidence="3">F-box domain-containing protein</fullName>
    </recommendedName>
</protein>